<evidence type="ECO:0000313" key="2">
    <source>
        <dbReference type="Proteomes" id="UP000805193"/>
    </source>
</evidence>
<dbReference type="Proteomes" id="UP000805193">
    <property type="component" value="Unassembled WGS sequence"/>
</dbReference>
<accession>A0AC60PEZ2</accession>
<comment type="caution">
    <text evidence="1">The sequence shown here is derived from an EMBL/GenBank/DDBJ whole genome shotgun (WGS) entry which is preliminary data.</text>
</comment>
<name>A0AC60PEZ2_IXOPE</name>
<proteinExistence type="predicted"/>
<evidence type="ECO:0000313" key="1">
    <source>
        <dbReference type="EMBL" id="KAG0418618.1"/>
    </source>
</evidence>
<protein>
    <submittedName>
        <fullName evidence="1">Uncharacterized protein</fullName>
    </submittedName>
</protein>
<gene>
    <name evidence="1" type="ORF">HPB47_004712</name>
</gene>
<keyword evidence="2" id="KW-1185">Reference proteome</keyword>
<dbReference type="EMBL" id="JABSTQ010010724">
    <property type="protein sequence ID" value="KAG0418618.1"/>
    <property type="molecule type" value="Genomic_DNA"/>
</dbReference>
<sequence length="219" mass="24506">MKTAAKAKILRVALSDDELIVSILCLSDLLAHTLPLSRLFQKECVDIYEGRNVLGDTVEVLADRRSHGQESFAPLYEQDVVLADALDADILPPRATIKQTYRFNVSTSNPEDYRQSVYLPLLDNVLEDLKSRLSNEALRVHSLFVFVPSFRRSTAEEDYITEIAGLAERYCSYVRHEATTAKELIGAELRLWKAKWKRESKGGATVPSTAIGALGMCDD</sequence>
<organism evidence="1 2">
    <name type="scientific">Ixodes persulcatus</name>
    <name type="common">Taiga tick</name>
    <dbReference type="NCBI Taxonomy" id="34615"/>
    <lineage>
        <taxon>Eukaryota</taxon>
        <taxon>Metazoa</taxon>
        <taxon>Ecdysozoa</taxon>
        <taxon>Arthropoda</taxon>
        <taxon>Chelicerata</taxon>
        <taxon>Arachnida</taxon>
        <taxon>Acari</taxon>
        <taxon>Parasitiformes</taxon>
        <taxon>Ixodida</taxon>
        <taxon>Ixodoidea</taxon>
        <taxon>Ixodidae</taxon>
        <taxon>Ixodinae</taxon>
        <taxon>Ixodes</taxon>
    </lineage>
</organism>
<reference evidence="1 2" key="1">
    <citation type="journal article" date="2020" name="Cell">
        <title>Large-Scale Comparative Analyses of Tick Genomes Elucidate Their Genetic Diversity and Vector Capacities.</title>
        <authorList>
            <consortium name="Tick Genome and Microbiome Consortium (TIGMIC)"/>
            <person name="Jia N."/>
            <person name="Wang J."/>
            <person name="Shi W."/>
            <person name="Du L."/>
            <person name="Sun Y."/>
            <person name="Zhan W."/>
            <person name="Jiang J.F."/>
            <person name="Wang Q."/>
            <person name="Zhang B."/>
            <person name="Ji P."/>
            <person name="Bell-Sakyi L."/>
            <person name="Cui X.M."/>
            <person name="Yuan T.T."/>
            <person name="Jiang B.G."/>
            <person name="Yang W.F."/>
            <person name="Lam T.T."/>
            <person name="Chang Q.C."/>
            <person name="Ding S.J."/>
            <person name="Wang X.J."/>
            <person name="Zhu J.G."/>
            <person name="Ruan X.D."/>
            <person name="Zhao L."/>
            <person name="Wei J.T."/>
            <person name="Ye R.Z."/>
            <person name="Que T.C."/>
            <person name="Du C.H."/>
            <person name="Zhou Y.H."/>
            <person name="Cheng J.X."/>
            <person name="Dai P.F."/>
            <person name="Guo W.B."/>
            <person name="Han X.H."/>
            <person name="Huang E.J."/>
            <person name="Li L.F."/>
            <person name="Wei W."/>
            <person name="Gao Y.C."/>
            <person name="Liu J.Z."/>
            <person name="Shao H.Z."/>
            <person name="Wang X."/>
            <person name="Wang C.C."/>
            <person name="Yang T.C."/>
            <person name="Huo Q.B."/>
            <person name="Li W."/>
            <person name="Chen H.Y."/>
            <person name="Chen S.E."/>
            <person name="Zhou L.G."/>
            <person name="Ni X.B."/>
            <person name="Tian J.H."/>
            <person name="Sheng Y."/>
            <person name="Liu T."/>
            <person name="Pan Y.S."/>
            <person name="Xia L.Y."/>
            <person name="Li J."/>
            <person name="Zhao F."/>
            <person name="Cao W.C."/>
        </authorList>
    </citation>
    <scope>NUCLEOTIDE SEQUENCE [LARGE SCALE GENOMIC DNA]</scope>
    <source>
        <strain evidence="1">Iper-2018</strain>
    </source>
</reference>